<name>A0A6B0Y2Q2_9RHOB</name>
<proteinExistence type="predicted"/>
<accession>A0A6B0Y2Q2</accession>
<reference evidence="2" key="1">
    <citation type="submission" date="2019-09" db="EMBL/GenBank/DDBJ databases">
        <title>Characterisation of the sponge microbiome using genome-centric metagenomics.</title>
        <authorList>
            <person name="Engelberts J.P."/>
            <person name="Robbins S.J."/>
            <person name="De Goeij J.M."/>
            <person name="Aranda M."/>
            <person name="Bell S.C."/>
            <person name="Webster N.S."/>
        </authorList>
    </citation>
    <scope>NUCLEOTIDE SEQUENCE</scope>
    <source>
        <strain evidence="2">SB0664_bin_43</strain>
    </source>
</reference>
<dbReference type="EMBL" id="VXRY01000181">
    <property type="protein sequence ID" value="MXY33356.1"/>
    <property type="molecule type" value="Genomic_DNA"/>
</dbReference>
<gene>
    <name evidence="2" type="ORF">F4Y60_04550</name>
</gene>
<sequence>MPCCHLRPSNVDTSEGTLDELARIVTQIREAWPHVRILLRGDSGFCREAITAQCETSGVDYVFGVAATRGLSGGSRARCGAHGAAA</sequence>
<evidence type="ECO:0000313" key="2">
    <source>
        <dbReference type="EMBL" id="MXY33356.1"/>
    </source>
</evidence>
<protein>
    <recommendedName>
        <fullName evidence="1">Transposase DDE domain-containing protein</fullName>
    </recommendedName>
</protein>
<evidence type="ECO:0000259" key="1">
    <source>
        <dbReference type="Pfam" id="PF13701"/>
    </source>
</evidence>
<dbReference type="InterPro" id="IPR025668">
    <property type="entry name" value="Tnp_DDE_dom"/>
</dbReference>
<comment type="caution">
    <text evidence="2">The sequence shown here is derived from an EMBL/GenBank/DDBJ whole genome shotgun (WGS) entry which is preliminary data.</text>
</comment>
<dbReference type="Pfam" id="PF13701">
    <property type="entry name" value="DDE_Tnp_1_4"/>
    <property type="match status" value="1"/>
</dbReference>
<organism evidence="2">
    <name type="scientific">Boseongicola sp. SB0664_bin_43</name>
    <dbReference type="NCBI Taxonomy" id="2604844"/>
    <lineage>
        <taxon>Bacteria</taxon>
        <taxon>Pseudomonadati</taxon>
        <taxon>Pseudomonadota</taxon>
        <taxon>Alphaproteobacteria</taxon>
        <taxon>Rhodobacterales</taxon>
        <taxon>Paracoccaceae</taxon>
        <taxon>Boseongicola</taxon>
    </lineage>
</organism>
<dbReference type="AlphaFoldDB" id="A0A6B0Y2Q2"/>
<feature type="domain" description="Transposase DDE" evidence="1">
    <location>
        <begin position="3"/>
        <end position="72"/>
    </location>
</feature>